<gene>
    <name evidence="7" type="ORF">JCM16776_0019</name>
</gene>
<sequence>MKKTFLIICLMLSMFVVSCGKGGKGSGNSVSFNMEAEPTSLDPQILTDMSGLFVTSMTYESLVRLNEKNEIIPAGAESWTKSDDGKVWTFKIRQGMKWSNGDPVTSKDYYNGIKRGIEPKTASEYAFLAYYIENAEDYNTGKLKDFGKVGIKAKDDYTLEFRLSQPAPFFLKTLIMPIYFPVNEKALATNGDGYATEAKKSIYNGPFIIEKWVHNNKVVMKKNPNYWNAKNIKVDTLTGLIVTDFEAATNLFENRELDLTKISVEKMANYEGKPELHKFPNGRVYYLGFNTSNPVLKNQKVREALSLAIDRKELVSSILNGAGIVGSGIVSNGTAGEKGDFRAEAGDLFAGFAKVNAKQLFDEGLKELKMTPAQVKLHLLVDENGTGKKEAEFYQSQWKDKLGIDVDVEVLTKKERIARAKAGDFEIVRYAWGPDYADPMTYLEIFHSKAKDINFAKYSNPEYDELIDLAKVNQDNKTRMDAMKKAEKLLANNFTYSTLYYEVGVYLINPKLKGVVIRSVGDSIDFYNASITK</sequence>
<dbReference type="Gene3D" id="3.90.76.10">
    <property type="entry name" value="Dipeptide-binding Protein, Domain 1"/>
    <property type="match status" value="1"/>
</dbReference>
<dbReference type="RefSeq" id="WP_018451406.1">
    <property type="nucleotide sequence ID" value="NZ_AP019827.1"/>
</dbReference>
<evidence type="ECO:0000313" key="8">
    <source>
        <dbReference type="Proteomes" id="UP000322617"/>
    </source>
</evidence>
<dbReference type="PANTHER" id="PTHR30290:SF10">
    <property type="entry name" value="PERIPLASMIC OLIGOPEPTIDE-BINDING PROTEIN-RELATED"/>
    <property type="match status" value="1"/>
</dbReference>
<protein>
    <submittedName>
        <fullName evidence="7">Family 5 extracellular solute-binding protein</fullName>
    </submittedName>
</protein>
<dbReference type="OrthoDB" id="9796817at2"/>
<name>A0A510JKI4_9FUSO</name>
<feature type="chain" id="PRO_5022103698" evidence="5">
    <location>
        <begin position="19"/>
        <end position="533"/>
    </location>
</feature>
<feature type="domain" description="Solute-binding protein family 5" evidence="6">
    <location>
        <begin position="70"/>
        <end position="451"/>
    </location>
</feature>
<proteinExistence type="inferred from homology"/>
<dbReference type="GO" id="GO:1904680">
    <property type="term" value="F:peptide transmembrane transporter activity"/>
    <property type="evidence" value="ECO:0007669"/>
    <property type="project" value="TreeGrafter"/>
</dbReference>
<dbReference type="Pfam" id="PF00496">
    <property type="entry name" value="SBP_bac_5"/>
    <property type="match status" value="1"/>
</dbReference>
<accession>A0A510JKI4</accession>
<dbReference type="GO" id="GO:0015833">
    <property type="term" value="P:peptide transport"/>
    <property type="evidence" value="ECO:0007669"/>
    <property type="project" value="TreeGrafter"/>
</dbReference>
<dbReference type="InterPro" id="IPR000914">
    <property type="entry name" value="SBP_5_dom"/>
</dbReference>
<dbReference type="InterPro" id="IPR039424">
    <property type="entry name" value="SBP_5"/>
</dbReference>
<comment type="similarity">
    <text evidence="2">Belongs to the bacterial solute-binding protein 5 family.</text>
</comment>
<dbReference type="PIRSF" id="PIRSF002741">
    <property type="entry name" value="MppA"/>
    <property type="match status" value="1"/>
</dbReference>
<dbReference type="PANTHER" id="PTHR30290">
    <property type="entry name" value="PERIPLASMIC BINDING COMPONENT OF ABC TRANSPORTER"/>
    <property type="match status" value="1"/>
</dbReference>
<dbReference type="KEGG" id="lsz:JCM16776_0019"/>
<keyword evidence="4 5" id="KW-0732">Signal</keyword>
<dbReference type="Gene3D" id="3.10.105.10">
    <property type="entry name" value="Dipeptide-binding Protein, Domain 3"/>
    <property type="match status" value="1"/>
</dbReference>
<organism evidence="7 8">
    <name type="scientific">Leptotrichia shahii</name>
    <dbReference type="NCBI Taxonomy" id="157691"/>
    <lineage>
        <taxon>Bacteria</taxon>
        <taxon>Fusobacteriati</taxon>
        <taxon>Fusobacteriota</taxon>
        <taxon>Fusobacteriia</taxon>
        <taxon>Fusobacteriales</taxon>
        <taxon>Leptotrichiaceae</taxon>
        <taxon>Leptotrichia</taxon>
    </lineage>
</organism>
<dbReference type="GO" id="GO:0030288">
    <property type="term" value="C:outer membrane-bounded periplasmic space"/>
    <property type="evidence" value="ECO:0007669"/>
    <property type="project" value="UniProtKB-ARBA"/>
</dbReference>
<comment type="subcellular location">
    <subcellularLocation>
        <location evidence="1">Cell envelope</location>
    </subcellularLocation>
</comment>
<dbReference type="GO" id="GO:0043190">
    <property type="term" value="C:ATP-binding cassette (ABC) transporter complex"/>
    <property type="evidence" value="ECO:0007669"/>
    <property type="project" value="InterPro"/>
</dbReference>
<evidence type="ECO:0000256" key="4">
    <source>
        <dbReference type="ARBA" id="ARBA00022729"/>
    </source>
</evidence>
<dbReference type="CDD" id="cd08504">
    <property type="entry name" value="PBP2_OppA"/>
    <property type="match status" value="1"/>
</dbReference>
<dbReference type="SUPFAM" id="SSF53850">
    <property type="entry name" value="Periplasmic binding protein-like II"/>
    <property type="match status" value="1"/>
</dbReference>
<feature type="signal peptide" evidence="5">
    <location>
        <begin position="1"/>
        <end position="18"/>
    </location>
</feature>
<dbReference type="PROSITE" id="PS51257">
    <property type="entry name" value="PROKAR_LIPOPROTEIN"/>
    <property type="match status" value="1"/>
</dbReference>
<keyword evidence="8" id="KW-1185">Reference proteome</keyword>
<dbReference type="AlphaFoldDB" id="A0A510JKI4"/>
<evidence type="ECO:0000313" key="7">
    <source>
        <dbReference type="EMBL" id="BBM39828.1"/>
    </source>
</evidence>
<evidence type="ECO:0000256" key="2">
    <source>
        <dbReference type="ARBA" id="ARBA00005695"/>
    </source>
</evidence>
<evidence type="ECO:0000256" key="1">
    <source>
        <dbReference type="ARBA" id="ARBA00004196"/>
    </source>
</evidence>
<dbReference type="STRING" id="1122172.GCA_000373045_01792"/>
<dbReference type="Gene3D" id="3.40.190.10">
    <property type="entry name" value="Periplasmic binding protein-like II"/>
    <property type="match status" value="1"/>
</dbReference>
<evidence type="ECO:0000259" key="6">
    <source>
        <dbReference type="Pfam" id="PF00496"/>
    </source>
</evidence>
<keyword evidence="3" id="KW-0813">Transport</keyword>
<dbReference type="InterPro" id="IPR030678">
    <property type="entry name" value="Peptide/Ni-bd"/>
</dbReference>
<evidence type="ECO:0000256" key="3">
    <source>
        <dbReference type="ARBA" id="ARBA00022448"/>
    </source>
</evidence>
<evidence type="ECO:0000256" key="5">
    <source>
        <dbReference type="SAM" id="SignalP"/>
    </source>
</evidence>
<dbReference type="FunFam" id="3.10.105.10:FF:000001">
    <property type="entry name" value="Oligopeptide ABC transporter, oligopeptide-binding protein"/>
    <property type="match status" value="1"/>
</dbReference>
<reference evidence="7 8" key="1">
    <citation type="submission" date="2019-07" db="EMBL/GenBank/DDBJ databases">
        <title>Complete Genome Sequence of Leptotrichia shahii Strain JCM 16776.</title>
        <authorList>
            <person name="Watanabe S."/>
            <person name="Cui L."/>
        </authorList>
    </citation>
    <scope>NUCLEOTIDE SEQUENCE [LARGE SCALE GENOMIC DNA]</scope>
    <source>
        <strain evidence="7 8">JCM16776</strain>
    </source>
</reference>
<dbReference type="Proteomes" id="UP000322617">
    <property type="component" value="Chromosome"/>
</dbReference>
<dbReference type="EMBL" id="AP019827">
    <property type="protein sequence ID" value="BBM39828.1"/>
    <property type="molecule type" value="Genomic_DNA"/>
</dbReference>
<dbReference type="FunFam" id="3.90.76.10:FF:000001">
    <property type="entry name" value="Oligopeptide ABC transporter substrate-binding protein"/>
    <property type="match status" value="1"/>
</dbReference>